<dbReference type="GO" id="GO:0000155">
    <property type="term" value="F:phosphorelay sensor kinase activity"/>
    <property type="evidence" value="ECO:0007669"/>
    <property type="project" value="TreeGrafter"/>
</dbReference>
<dbReference type="Proteomes" id="UP000007383">
    <property type="component" value="Chromosome"/>
</dbReference>
<dbReference type="SUPFAM" id="SSF52172">
    <property type="entry name" value="CheY-like"/>
    <property type="match status" value="1"/>
</dbReference>
<protein>
    <submittedName>
        <fullName evidence="5">Response regulator with CheY-like receiver, AAA-type ATPase, and DNA-binding domains</fullName>
    </submittedName>
</protein>
<dbReference type="SMART" id="SM00387">
    <property type="entry name" value="HATPase_c"/>
    <property type="match status" value="1"/>
</dbReference>
<evidence type="ECO:0000256" key="1">
    <source>
        <dbReference type="ARBA" id="ARBA00022553"/>
    </source>
</evidence>
<dbReference type="InterPro" id="IPR011006">
    <property type="entry name" value="CheY-like_superfamily"/>
</dbReference>
<dbReference type="GO" id="GO:0003677">
    <property type="term" value="F:DNA binding"/>
    <property type="evidence" value="ECO:0007669"/>
    <property type="project" value="UniProtKB-KW"/>
</dbReference>
<dbReference type="InterPro" id="IPR036890">
    <property type="entry name" value="HATPase_C_sf"/>
</dbReference>
<feature type="domain" description="Response regulatory" evidence="4">
    <location>
        <begin position="12"/>
        <end position="126"/>
    </location>
</feature>
<dbReference type="eggNOG" id="COG2204">
    <property type="taxonomic scope" value="Bacteria"/>
</dbReference>
<dbReference type="HOGENOM" id="CLU_000445_114_72_12"/>
<dbReference type="AlphaFoldDB" id="H9UMV7"/>
<dbReference type="InterPro" id="IPR001789">
    <property type="entry name" value="Sig_transdc_resp-reg_receiver"/>
</dbReference>
<keyword evidence="6" id="KW-1185">Reference proteome</keyword>
<dbReference type="InterPro" id="IPR003594">
    <property type="entry name" value="HATPase_dom"/>
</dbReference>
<accession>H9UMV7</accession>
<name>H9UMV7_SPIAZ</name>
<reference evidence="6" key="1">
    <citation type="journal article" date="2013" name="Stand. Genomic Sci.">
        <title>Complete genome sequence of the halophilic bacterium Spirochaeta africana type strain (Z-7692(T)) from the alkaline Lake Magadi in the East African Rift.</title>
        <authorList>
            <person name="Liolos K."/>
            <person name="Abt B."/>
            <person name="Scheuner C."/>
            <person name="Teshima H."/>
            <person name="Held B."/>
            <person name="Lapidus A."/>
            <person name="Nolan M."/>
            <person name="Lucas S."/>
            <person name="Deshpande S."/>
            <person name="Cheng J.F."/>
            <person name="Tapia R."/>
            <person name="Goodwin L.A."/>
            <person name="Pitluck S."/>
            <person name="Pagani I."/>
            <person name="Ivanova N."/>
            <person name="Mavromatis K."/>
            <person name="Mikhailova N."/>
            <person name="Huntemann M."/>
            <person name="Pati A."/>
            <person name="Chen A."/>
            <person name="Palaniappan K."/>
            <person name="Land M."/>
            <person name="Rohde M."/>
            <person name="Tindall B.J."/>
            <person name="Detter J.C."/>
            <person name="Goker M."/>
            <person name="Bristow J."/>
            <person name="Eisen J.A."/>
            <person name="Markowitz V."/>
            <person name="Hugenholtz P."/>
            <person name="Woyke T."/>
            <person name="Klenk H.P."/>
            <person name="Kyrpides N.C."/>
        </authorList>
    </citation>
    <scope>NUCLEOTIDE SEQUENCE</scope>
    <source>
        <strain evidence="6">ATCC 700263 / DSM 8902 / Z-7692</strain>
    </source>
</reference>
<dbReference type="InterPro" id="IPR005467">
    <property type="entry name" value="His_kinase_dom"/>
</dbReference>
<evidence type="ECO:0000259" key="3">
    <source>
        <dbReference type="PROSITE" id="PS50109"/>
    </source>
</evidence>
<keyword evidence="1 2" id="KW-0597">Phosphoprotein</keyword>
<evidence type="ECO:0000313" key="5">
    <source>
        <dbReference type="EMBL" id="AFG38850.1"/>
    </source>
</evidence>
<evidence type="ECO:0000259" key="4">
    <source>
        <dbReference type="PROSITE" id="PS50110"/>
    </source>
</evidence>
<feature type="domain" description="Histidine kinase" evidence="3">
    <location>
        <begin position="172"/>
        <end position="407"/>
    </location>
</feature>
<dbReference type="Pfam" id="PF00072">
    <property type="entry name" value="Response_reg"/>
    <property type="match status" value="1"/>
</dbReference>
<dbReference type="Gene3D" id="3.30.565.10">
    <property type="entry name" value="Histidine kinase-like ATPase, C-terminal domain"/>
    <property type="match status" value="1"/>
</dbReference>
<dbReference type="PROSITE" id="PS50109">
    <property type="entry name" value="HIS_KIN"/>
    <property type="match status" value="1"/>
</dbReference>
<keyword evidence="5" id="KW-0238">DNA-binding</keyword>
<evidence type="ECO:0000256" key="2">
    <source>
        <dbReference type="PROSITE-ProRule" id="PRU00169"/>
    </source>
</evidence>
<gene>
    <name evidence="5" type="ordered locus">Spiaf_2826</name>
</gene>
<dbReference type="PANTHER" id="PTHR43547">
    <property type="entry name" value="TWO-COMPONENT HISTIDINE KINASE"/>
    <property type="match status" value="1"/>
</dbReference>
<sequence>MIHTSGNWNPLRALVVDDERTTLRAVSAALEDNGFSVESFTDPAKALLSFGSDDFDVVLSDFYMPEMNGDAFLKEIRAKNADCAFLFLAADSNLKQAIELIQQGADDYIVKPVVVHDLIFRVRRSLAAIRRRQSETNWQQLYAAKDIRQTEKMIDQLSKAINQTGGYLWLDLLKEELQHPHDGKYTVSTEIGDMVLETAEVQKQILEYITLIADTNRFKLDPETVPIETMIQSCVDFCRRRLETELADFERPLSIGTPRIYPDGMITVDMQSVYDVLNELLINAIKFSPARSRIVLSADLQTVGTHSQLAITLQNTAQRGSLTDEKGELAVGIPANYTETVFDLFFSTDDFHTPLPLEKWPNGAGLYIARKIMKRQNGWLRTGTGTDHTAEQAVPVVRFTIILPVLPV</sequence>
<dbReference type="OrthoDB" id="340661at2"/>
<dbReference type="STRING" id="889378.Spiaf_2826"/>
<proteinExistence type="predicted"/>
<dbReference type="PROSITE" id="PS50110">
    <property type="entry name" value="RESPONSE_REGULATORY"/>
    <property type="match status" value="1"/>
</dbReference>
<dbReference type="CDD" id="cd00156">
    <property type="entry name" value="REC"/>
    <property type="match status" value="1"/>
</dbReference>
<dbReference type="SMART" id="SM00448">
    <property type="entry name" value="REC"/>
    <property type="match status" value="1"/>
</dbReference>
<dbReference type="CDD" id="cd00075">
    <property type="entry name" value="HATPase"/>
    <property type="match status" value="1"/>
</dbReference>
<dbReference type="EMBL" id="CP003282">
    <property type="protein sequence ID" value="AFG38850.1"/>
    <property type="molecule type" value="Genomic_DNA"/>
</dbReference>
<organism evidence="5 6">
    <name type="scientific">Spirochaeta africana (strain ATCC 700263 / DSM 8902 / Z-7692)</name>
    <dbReference type="NCBI Taxonomy" id="889378"/>
    <lineage>
        <taxon>Bacteria</taxon>
        <taxon>Pseudomonadati</taxon>
        <taxon>Spirochaetota</taxon>
        <taxon>Spirochaetia</taxon>
        <taxon>Spirochaetales</taxon>
        <taxon>Spirochaetaceae</taxon>
        <taxon>Spirochaeta</taxon>
    </lineage>
</organism>
<dbReference type="PATRIC" id="fig|889378.3.peg.2799"/>
<dbReference type="RefSeq" id="WP_014456832.1">
    <property type="nucleotide sequence ID" value="NC_017098.1"/>
</dbReference>
<feature type="modified residue" description="4-aspartylphosphate" evidence="2">
    <location>
        <position position="61"/>
    </location>
</feature>
<dbReference type="KEGG" id="sfc:Spiaf_2826"/>
<dbReference type="PANTHER" id="PTHR43547:SF2">
    <property type="entry name" value="HYBRID SIGNAL TRANSDUCTION HISTIDINE KINASE C"/>
    <property type="match status" value="1"/>
</dbReference>
<evidence type="ECO:0000313" key="6">
    <source>
        <dbReference type="Proteomes" id="UP000007383"/>
    </source>
</evidence>
<dbReference type="SUPFAM" id="SSF55874">
    <property type="entry name" value="ATPase domain of HSP90 chaperone/DNA topoisomerase II/histidine kinase"/>
    <property type="match status" value="1"/>
</dbReference>
<dbReference type="Gene3D" id="3.40.50.2300">
    <property type="match status" value="1"/>
</dbReference>